<dbReference type="PANTHER" id="PTHR46517:SF1">
    <property type="entry name" value="FRUCTOSE-2,6-BISPHOSPHATASE TIGAR"/>
    <property type="match status" value="1"/>
</dbReference>
<keyword evidence="1" id="KW-0378">Hydrolase</keyword>
<sequence>MAQSTITRRILPPPLARHTPPPAAHPPAPGFAPGTARRARSLRLAAMATLILVRHGRSTANTEGVLAGRMPGVHLDARGAAQAAALPGRLAGVPLAAAVSSPLERCRETLGPLLDARPELVLETDERIGECDYGDWSGRKLAELSDEPLMEVVQHHPSAAAFPGGESMRAMQARAVEAVRDWNARVEAAHGEGAVYLMCSHGDIVKSLVADALGMHLDLFQRLHVEPCSVTAVRYTRTRPFLLRLGDTGDLSSFVPGDDRAETRSEERGQAVVGGGAGAP</sequence>
<evidence type="ECO:0000256" key="1">
    <source>
        <dbReference type="ARBA" id="ARBA00022801"/>
    </source>
</evidence>
<evidence type="ECO:0000313" key="3">
    <source>
        <dbReference type="EMBL" id="GAA4790491.1"/>
    </source>
</evidence>
<feature type="compositionally biased region" description="Pro residues" evidence="2">
    <location>
        <begin position="11"/>
        <end position="30"/>
    </location>
</feature>
<reference evidence="4" key="1">
    <citation type="journal article" date="2019" name="Int. J. Syst. Evol. Microbiol.">
        <title>The Global Catalogue of Microorganisms (GCM) 10K type strain sequencing project: providing services to taxonomists for standard genome sequencing and annotation.</title>
        <authorList>
            <consortium name="The Broad Institute Genomics Platform"/>
            <consortium name="The Broad Institute Genome Sequencing Center for Infectious Disease"/>
            <person name="Wu L."/>
            <person name="Ma J."/>
        </authorList>
    </citation>
    <scope>NUCLEOTIDE SEQUENCE [LARGE SCALE GENOMIC DNA]</scope>
    <source>
        <strain evidence="4">JCM 18324</strain>
    </source>
</reference>
<feature type="region of interest" description="Disordered" evidence="2">
    <location>
        <begin position="1"/>
        <end position="35"/>
    </location>
</feature>
<dbReference type="InterPro" id="IPR013078">
    <property type="entry name" value="His_Pase_superF_clade-1"/>
</dbReference>
<dbReference type="Pfam" id="PF00300">
    <property type="entry name" value="His_Phos_1"/>
    <property type="match status" value="1"/>
</dbReference>
<evidence type="ECO:0000256" key="2">
    <source>
        <dbReference type="SAM" id="MobiDB-lite"/>
    </source>
</evidence>
<feature type="region of interest" description="Disordered" evidence="2">
    <location>
        <begin position="254"/>
        <end position="280"/>
    </location>
</feature>
<evidence type="ECO:0000313" key="4">
    <source>
        <dbReference type="Proteomes" id="UP001501147"/>
    </source>
</evidence>
<dbReference type="PANTHER" id="PTHR46517">
    <property type="entry name" value="FRUCTOSE-2,6-BISPHOSPHATASE TIGAR"/>
    <property type="match status" value="1"/>
</dbReference>
<protein>
    <submittedName>
        <fullName evidence="3">Histidine phosphatase family protein</fullName>
    </submittedName>
</protein>
<comment type="caution">
    <text evidence="3">The sequence shown here is derived from an EMBL/GenBank/DDBJ whole genome shotgun (WGS) entry which is preliminary data.</text>
</comment>
<dbReference type="Gene3D" id="3.40.50.1240">
    <property type="entry name" value="Phosphoglycerate mutase-like"/>
    <property type="match status" value="1"/>
</dbReference>
<name>A0ABP9B4Y6_9ACTN</name>
<organism evidence="3 4">
    <name type="scientific">Streptomyces sanyensis</name>
    <dbReference type="NCBI Taxonomy" id="568869"/>
    <lineage>
        <taxon>Bacteria</taxon>
        <taxon>Bacillati</taxon>
        <taxon>Actinomycetota</taxon>
        <taxon>Actinomycetes</taxon>
        <taxon>Kitasatosporales</taxon>
        <taxon>Streptomycetaceae</taxon>
        <taxon>Streptomyces</taxon>
    </lineage>
</organism>
<dbReference type="NCBIfam" id="TIGR03848">
    <property type="entry name" value="MSMEG_4193"/>
    <property type="match status" value="1"/>
</dbReference>
<accession>A0ABP9B4Y6</accession>
<dbReference type="Proteomes" id="UP001501147">
    <property type="component" value="Unassembled WGS sequence"/>
</dbReference>
<dbReference type="SMART" id="SM00855">
    <property type="entry name" value="PGAM"/>
    <property type="match status" value="1"/>
</dbReference>
<dbReference type="InterPro" id="IPR022492">
    <property type="entry name" value="Phosphomutase_MSMEG4193_put"/>
</dbReference>
<keyword evidence="4" id="KW-1185">Reference proteome</keyword>
<dbReference type="InterPro" id="IPR051695">
    <property type="entry name" value="Phosphoglycerate_Mutase"/>
</dbReference>
<gene>
    <name evidence="3" type="ORF">GCM10023329_47750</name>
</gene>
<dbReference type="CDD" id="cd07067">
    <property type="entry name" value="HP_PGM_like"/>
    <property type="match status" value="1"/>
</dbReference>
<dbReference type="SUPFAM" id="SSF53254">
    <property type="entry name" value="Phosphoglycerate mutase-like"/>
    <property type="match status" value="1"/>
</dbReference>
<dbReference type="InterPro" id="IPR029033">
    <property type="entry name" value="His_PPase_superfam"/>
</dbReference>
<proteinExistence type="predicted"/>
<dbReference type="EMBL" id="BAABJV010000016">
    <property type="protein sequence ID" value="GAA4790491.1"/>
    <property type="molecule type" value="Genomic_DNA"/>
</dbReference>
<feature type="compositionally biased region" description="Basic and acidic residues" evidence="2">
    <location>
        <begin position="257"/>
        <end position="269"/>
    </location>
</feature>